<dbReference type="Proteomes" id="UP000000366">
    <property type="component" value="Plasmid RPME01"/>
</dbReference>
<dbReference type="EMBL" id="CP000556">
    <property type="protein sequence ID" value="ABM96817.1"/>
    <property type="molecule type" value="Genomic_DNA"/>
</dbReference>
<gene>
    <name evidence="1" type="ordered locus">Mpe_B0036</name>
</gene>
<reference evidence="1 2" key="1">
    <citation type="journal article" date="2007" name="J. Bacteriol.">
        <title>Whole-genome analysis of the methyl tert-butyl ether-degrading beta-proteobacterium Methylibium petroleiphilum PM1.</title>
        <authorList>
            <person name="Kane S.R."/>
            <person name="Chakicherla A.Y."/>
            <person name="Chain P.S.G."/>
            <person name="Schmidt R."/>
            <person name="Shin M.W."/>
            <person name="Legler T.C."/>
            <person name="Scow K.M."/>
            <person name="Larimer F.W."/>
            <person name="Lucas S.M."/>
            <person name="Richardson P.M."/>
            <person name="Hristova K.R."/>
        </authorList>
    </citation>
    <scope>NUCLEOTIDE SEQUENCE [LARGE SCALE GENOMIC DNA]</scope>
    <source>
        <strain evidence="2">ATCC BAA-1232 / LMG 22953 / PM1</strain>
        <plasmid evidence="1 2">RPME01</plasmid>
    </source>
</reference>
<geneLocation type="plasmid" evidence="1 2">
    <name>RPME01</name>
</geneLocation>
<dbReference type="RefSeq" id="WP_011831434.1">
    <property type="nucleotide sequence ID" value="NC_008826.1"/>
</dbReference>
<keyword evidence="2" id="KW-1185">Reference proteome</keyword>
<protein>
    <submittedName>
        <fullName evidence="1">Uncharacterized protein</fullName>
    </submittedName>
</protein>
<proteinExistence type="predicted"/>
<keyword evidence="1" id="KW-0614">Plasmid</keyword>
<dbReference type="KEGG" id="mpt:Mpe_B0036"/>
<name>A2SMM8_METPP</name>
<dbReference type="HOGENOM" id="CLU_1347610_0_0_4"/>
<sequence>MSLQAPILVFTFGALLGVAVYPAMAAAQWCASRAVRRGMWLHLIVTMSPWFLAMAAWLELLDAVLLPLIPYATRRKEGLAHSVYLCAEDRQVHRDVFMRDVRGELPAFSHVGLVEAPRRDEHCLPDLVDAVVELTSRAPVASWTATTIAGAPADIELVSKSPKSWTAKAPRGLETRISVTANPAEELQKPAIVDFICVDGGTL</sequence>
<evidence type="ECO:0000313" key="1">
    <source>
        <dbReference type="EMBL" id="ABM96817.1"/>
    </source>
</evidence>
<organism evidence="1 2">
    <name type="scientific">Methylibium petroleiphilum (strain ATCC BAA-1232 / LMG 22953 / PM1)</name>
    <dbReference type="NCBI Taxonomy" id="420662"/>
    <lineage>
        <taxon>Bacteria</taxon>
        <taxon>Pseudomonadati</taxon>
        <taxon>Pseudomonadota</taxon>
        <taxon>Betaproteobacteria</taxon>
        <taxon>Burkholderiales</taxon>
        <taxon>Sphaerotilaceae</taxon>
        <taxon>Methylibium</taxon>
    </lineage>
</organism>
<evidence type="ECO:0000313" key="2">
    <source>
        <dbReference type="Proteomes" id="UP000000366"/>
    </source>
</evidence>
<dbReference type="AlphaFoldDB" id="A2SMM8"/>
<accession>A2SMM8</accession>